<evidence type="ECO:0000313" key="7">
    <source>
        <dbReference type="EMBL" id="OZI71898.1"/>
    </source>
</evidence>
<evidence type="ECO:0000313" key="8">
    <source>
        <dbReference type="Proteomes" id="UP000216429"/>
    </source>
</evidence>
<evidence type="ECO:0000256" key="3">
    <source>
        <dbReference type="ARBA" id="ARBA00023163"/>
    </source>
</evidence>
<dbReference type="Gene3D" id="1.10.10.10">
    <property type="entry name" value="Winged helix-like DNA-binding domain superfamily/Winged helix DNA-binding domain"/>
    <property type="match status" value="1"/>
</dbReference>
<keyword evidence="1" id="KW-0805">Transcription regulation</keyword>
<dbReference type="GO" id="GO:0003700">
    <property type="term" value="F:DNA-binding transcription factor activity"/>
    <property type="evidence" value="ECO:0007669"/>
    <property type="project" value="TreeGrafter"/>
</dbReference>
<dbReference type="Pfam" id="PF01614">
    <property type="entry name" value="IclR_C"/>
    <property type="match status" value="1"/>
</dbReference>
<dbReference type="InterPro" id="IPR029016">
    <property type="entry name" value="GAF-like_dom_sf"/>
</dbReference>
<keyword evidence="3" id="KW-0804">Transcription</keyword>
<dbReference type="InterPro" id="IPR036390">
    <property type="entry name" value="WH_DNA-bd_sf"/>
</dbReference>
<dbReference type="Gene3D" id="3.30.450.40">
    <property type="match status" value="1"/>
</dbReference>
<gene>
    <name evidence="7" type="ORF">CAL22_19135</name>
</gene>
<name>A0A261VCM8_9BORD</name>
<dbReference type="SMART" id="SM00346">
    <property type="entry name" value="HTH_ICLR"/>
    <property type="match status" value="1"/>
</dbReference>
<feature type="domain" description="IclR-ED" evidence="6">
    <location>
        <begin position="92"/>
        <end position="274"/>
    </location>
</feature>
<accession>A0A261VCM8</accession>
<evidence type="ECO:0000256" key="1">
    <source>
        <dbReference type="ARBA" id="ARBA00023015"/>
    </source>
</evidence>
<protein>
    <recommendedName>
        <fullName evidence="9">IclR family transcriptional regulator</fullName>
    </recommendedName>
</protein>
<dbReference type="InterPro" id="IPR036388">
    <property type="entry name" value="WH-like_DNA-bd_sf"/>
</dbReference>
<dbReference type="InterPro" id="IPR005471">
    <property type="entry name" value="Tscrpt_reg_IclR_N"/>
</dbReference>
<dbReference type="GO" id="GO:0045892">
    <property type="term" value="P:negative regulation of DNA-templated transcription"/>
    <property type="evidence" value="ECO:0007669"/>
    <property type="project" value="TreeGrafter"/>
</dbReference>
<organism evidence="7 8">
    <name type="scientific">Bordetella genomosp. 12</name>
    <dbReference type="NCBI Taxonomy" id="463035"/>
    <lineage>
        <taxon>Bacteria</taxon>
        <taxon>Pseudomonadati</taxon>
        <taxon>Pseudomonadota</taxon>
        <taxon>Betaproteobacteria</taxon>
        <taxon>Burkholderiales</taxon>
        <taxon>Alcaligenaceae</taxon>
        <taxon>Bordetella</taxon>
    </lineage>
</organism>
<dbReference type="SUPFAM" id="SSF55781">
    <property type="entry name" value="GAF domain-like"/>
    <property type="match status" value="1"/>
</dbReference>
<dbReference type="PROSITE" id="PS51078">
    <property type="entry name" value="ICLR_ED"/>
    <property type="match status" value="1"/>
</dbReference>
<proteinExistence type="predicted"/>
<comment type="caution">
    <text evidence="7">The sequence shown here is derived from an EMBL/GenBank/DDBJ whole genome shotgun (WGS) entry which is preliminary data.</text>
</comment>
<dbReference type="InterPro" id="IPR050707">
    <property type="entry name" value="HTH_MetabolicPath_Reg"/>
</dbReference>
<dbReference type="Proteomes" id="UP000216429">
    <property type="component" value="Unassembled WGS sequence"/>
</dbReference>
<feature type="region of interest" description="Disordered" evidence="4">
    <location>
        <begin position="1"/>
        <end position="25"/>
    </location>
</feature>
<evidence type="ECO:0000259" key="5">
    <source>
        <dbReference type="PROSITE" id="PS51077"/>
    </source>
</evidence>
<evidence type="ECO:0008006" key="9">
    <source>
        <dbReference type="Google" id="ProtNLM"/>
    </source>
</evidence>
<evidence type="ECO:0000259" key="6">
    <source>
        <dbReference type="PROSITE" id="PS51078"/>
    </source>
</evidence>
<dbReference type="RefSeq" id="WP_094815872.1">
    <property type="nucleotide sequence ID" value="NZ_NEVU01000003.1"/>
</dbReference>
<dbReference type="PANTHER" id="PTHR30136">
    <property type="entry name" value="HELIX-TURN-HELIX TRANSCRIPTIONAL REGULATOR, ICLR FAMILY"/>
    <property type="match status" value="1"/>
</dbReference>
<dbReference type="OrthoDB" id="5401369at2"/>
<sequence>MDANPKVKPARRLSPAIEEASSGGEDRQFSMNLARGLEVLRAFTAAAPVLTNRAISDRTGLPKATVSRLTYTLTAFGYLRQDEAGAYRLGAAVLSLAHPVLGGMRLRQLARPVLQELASATGCTVNLATQERVQAIYIDSLRSDLANPYLPDVGSLSPLLHSAIGRALVLAHQGRQREQLLNRIKLSDPAAYPTGLEYLQADEALFRAEGYCRARGPWLSDIDAIATYIPLPLSVDPAAINCTLSKQANKQIDLAKLAPMLTAAAKRIAVLHATST</sequence>
<dbReference type="AlphaFoldDB" id="A0A261VCM8"/>
<dbReference type="EMBL" id="NEVU01000003">
    <property type="protein sequence ID" value="OZI71898.1"/>
    <property type="molecule type" value="Genomic_DNA"/>
</dbReference>
<evidence type="ECO:0000256" key="2">
    <source>
        <dbReference type="ARBA" id="ARBA00023125"/>
    </source>
</evidence>
<reference evidence="8" key="1">
    <citation type="submission" date="2017-05" db="EMBL/GenBank/DDBJ databases">
        <title>Complete and WGS of Bordetella genogroups.</title>
        <authorList>
            <person name="Spilker T."/>
            <person name="Lipuma J."/>
        </authorList>
    </citation>
    <scope>NUCLEOTIDE SEQUENCE [LARGE SCALE GENOMIC DNA]</scope>
    <source>
        <strain evidence="8">AU6712</strain>
    </source>
</reference>
<dbReference type="Pfam" id="PF09339">
    <property type="entry name" value="HTH_IclR"/>
    <property type="match status" value="1"/>
</dbReference>
<dbReference type="InterPro" id="IPR014757">
    <property type="entry name" value="Tscrpt_reg_IclR_C"/>
</dbReference>
<dbReference type="GO" id="GO:0003677">
    <property type="term" value="F:DNA binding"/>
    <property type="evidence" value="ECO:0007669"/>
    <property type="project" value="UniProtKB-KW"/>
</dbReference>
<dbReference type="SUPFAM" id="SSF46785">
    <property type="entry name" value="Winged helix' DNA-binding domain"/>
    <property type="match status" value="1"/>
</dbReference>
<evidence type="ECO:0000256" key="4">
    <source>
        <dbReference type="SAM" id="MobiDB-lite"/>
    </source>
</evidence>
<keyword evidence="8" id="KW-1185">Reference proteome</keyword>
<dbReference type="PROSITE" id="PS51077">
    <property type="entry name" value="HTH_ICLR"/>
    <property type="match status" value="1"/>
</dbReference>
<dbReference type="PANTHER" id="PTHR30136:SF33">
    <property type="entry name" value="TRANSCRIPTIONAL REGULATORY PROTEIN"/>
    <property type="match status" value="1"/>
</dbReference>
<keyword evidence="2" id="KW-0238">DNA-binding</keyword>
<feature type="domain" description="HTH iclR-type" evidence="5">
    <location>
        <begin position="30"/>
        <end position="91"/>
    </location>
</feature>